<dbReference type="AlphaFoldDB" id="M8CB37"/>
<reference evidence="6" key="1">
    <citation type="submission" date="2015-06" db="UniProtKB">
        <authorList>
            <consortium name="EnsemblPlants"/>
        </authorList>
    </citation>
    <scope>IDENTIFICATION</scope>
</reference>
<evidence type="ECO:0000256" key="3">
    <source>
        <dbReference type="ARBA" id="ARBA00023602"/>
    </source>
</evidence>
<dbReference type="GO" id="GO:0051879">
    <property type="term" value="F:Hsp90 protein binding"/>
    <property type="evidence" value="ECO:0007669"/>
    <property type="project" value="InterPro"/>
</dbReference>
<proteinExistence type="inferred from homology"/>
<dbReference type="EnsemblPlants" id="EMT31584">
    <property type="protein sequence ID" value="EMT31584"/>
    <property type="gene ID" value="F775_06719"/>
</dbReference>
<evidence type="ECO:0000313" key="6">
    <source>
        <dbReference type="EnsemblPlants" id="EMT31584"/>
    </source>
</evidence>
<sequence length="371" mass="40766">MALLMEPGSEPLTEGEKADWAAIAAIKESAAREYREEGNQFVKKGRKHYPDAVDCYTKAIAQMGALAAPNPDASVLFANRAHVNLLLGNHRRALDDAEQAVRLSPSNLKAHYRAAKAALALDQLPQAASFCRRGLEHDPANEELKKFLAQVEAQQRERDLKRAKVAQAISAAKDLAAAIEKRGLRLGKAAYQELTGVKKPTLDEQGVLHWPVLLLYPEVMSSDFIEDFPETDLFSDHLDVISFGTSSPPLPWDENHAYTRDAIELYCQAGDGTPFSKSELLKYLLEGTVDSGLLPESLDGEDGEHGTVEGSTAISPSQGSSSKWIKIREGKPLQEALQHKDYIIPAVPVFFVVSRKSAFYSKFKAGNWSLP</sequence>
<feature type="domain" description="Cns1/TTC4 wheel" evidence="5">
    <location>
        <begin position="203"/>
        <end position="270"/>
    </location>
</feature>
<name>M8CB37_AEGTA</name>
<dbReference type="InterPro" id="IPR044059">
    <property type="entry name" value="Csn1/TTC4_wheel"/>
</dbReference>
<dbReference type="CDD" id="cd21377">
    <property type="entry name" value="CTWD_Cns1-like"/>
    <property type="match status" value="1"/>
</dbReference>
<keyword evidence="1" id="KW-0677">Repeat</keyword>
<feature type="region of interest" description="Disordered" evidence="4">
    <location>
        <begin position="297"/>
        <end position="320"/>
    </location>
</feature>
<dbReference type="GO" id="GO:0005634">
    <property type="term" value="C:nucleus"/>
    <property type="evidence" value="ECO:0007669"/>
    <property type="project" value="TreeGrafter"/>
</dbReference>
<dbReference type="SMART" id="SM00028">
    <property type="entry name" value="TPR"/>
    <property type="match status" value="3"/>
</dbReference>
<accession>M8CB37</accession>
<evidence type="ECO:0000256" key="4">
    <source>
        <dbReference type="SAM" id="MobiDB-lite"/>
    </source>
</evidence>
<keyword evidence="2" id="KW-0802">TPR repeat</keyword>
<organism evidence="6">
    <name type="scientific">Aegilops tauschii</name>
    <name type="common">Tausch's goatgrass</name>
    <name type="synonym">Aegilops squarrosa</name>
    <dbReference type="NCBI Taxonomy" id="37682"/>
    <lineage>
        <taxon>Eukaryota</taxon>
        <taxon>Viridiplantae</taxon>
        <taxon>Streptophyta</taxon>
        <taxon>Embryophyta</taxon>
        <taxon>Tracheophyta</taxon>
        <taxon>Spermatophyta</taxon>
        <taxon>Magnoliopsida</taxon>
        <taxon>Liliopsida</taxon>
        <taxon>Poales</taxon>
        <taxon>Poaceae</taxon>
        <taxon>BOP clade</taxon>
        <taxon>Pooideae</taxon>
        <taxon>Triticodae</taxon>
        <taxon>Triticeae</taxon>
        <taxon>Triticinae</taxon>
        <taxon>Aegilops</taxon>
    </lineage>
</organism>
<dbReference type="PROSITE" id="PS50005">
    <property type="entry name" value="TPR"/>
    <property type="match status" value="1"/>
</dbReference>
<dbReference type="GO" id="GO:0030544">
    <property type="term" value="F:Hsp70 protein binding"/>
    <property type="evidence" value="ECO:0007669"/>
    <property type="project" value="TreeGrafter"/>
</dbReference>
<evidence type="ECO:0000256" key="1">
    <source>
        <dbReference type="ARBA" id="ARBA00022737"/>
    </source>
</evidence>
<comment type="similarity">
    <text evidence="3">Belongs to the TTC4 family.</text>
</comment>
<dbReference type="GO" id="GO:0006457">
    <property type="term" value="P:protein folding"/>
    <property type="evidence" value="ECO:0007669"/>
    <property type="project" value="TreeGrafter"/>
</dbReference>
<protein>
    <submittedName>
        <fullName evidence="6">Tetratricopeptide repeat 4-like protein</fullName>
    </submittedName>
</protein>
<dbReference type="InterPro" id="IPR011990">
    <property type="entry name" value="TPR-like_helical_dom_sf"/>
</dbReference>
<feature type="compositionally biased region" description="Polar residues" evidence="4">
    <location>
        <begin position="309"/>
        <end position="320"/>
    </location>
</feature>
<dbReference type="PANTHER" id="PTHR46035:SF1">
    <property type="entry name" value="TETRATRICOPEPTIDE REPEAT PROTEIN 4"/>
    <property type="match status" value="1"/>
</dbReference>
<dbReference type="GO" id="GO:0005829">
    <property type="term" value="C:cytosol"/>
    <property type="evidence" value="ECO:0007669"/>
    <property type="project" value="TreeGrafter"/>
</dbReference>
<dbReference type="Pfam" id="PF14559">
    <property type="entry name" value="TPR_19"/>
    <property type="match status" value="1"/>
</dbReference>
<dbReference type="SUPFAM" id="SSF48452">
    <property type="entry name" value="TPR-like"/>
    <property type="match status" value="1"/>
</dbReference>
<dbReference type="Pfam" id="PF18972">
    <property type="entry name" value="Wheel"/>
    <property type="match status" value="1"/>
</dbReference>
<dbReference type="InterPro" id="IPR019734">
    <property type="entry name" value="TPR_rpt"/>
</dbReference>
<evidence type="ECO:0000259" key="5">
    <source>
        <dbReference type="Pfam" id="PF18972"/>
    </source>
</evidence>
<evidence type="ECO:0000256" key="2">
    <source>
        <dbReference type="ARBA" id="ARBA00022803"/>
    </source>
</evidence>
<dbReference type="PANTHER" id="PTHR46035">
    <property type="entry name" value="TETRATRICOPEPTIDE REPEAT PROTEIN 4"/>
    <property type="match status" value="1"/>
</dbReference>
<dbReference type="Gene3D" id="1.25.40.10">
    <property type="entry name" value="Tetratricopeptide repeat domain"/>
    <property type="match status" value="1"/>
</dbReference>